<proteinExistence type="predicted"/>
<organism evidence="1 2">
    <name type="scientific">candidate division WWE3 bacterium</name>
    <dbReference type="NCBI Taxonomy" id="2053526"/>
    <lineage>
        <taxon>Bacteria</taxon>
        <taxon>Katanobacteria</taxon>
    </lineage>
</organism>
<dbReference type="Proteomes" id="UP000262056">
    <property type="component" value="Unassembled WGS sequence"/>
</dbReference>
<evidence type="ECO:0000313" key="1">
    <source>
        <dbReference type="EMBL" id="HCQ40873.1"/>
    </source>
</evidence>
<accession>A0A656PND1</accession>
<reference evidence="1 2" key="1">
    <citation type="journal article" date="2018" name="Nat. Biotechnol.">
        <title>A standardized bacterial taxonomy based on genome phylogeny substantially revises the tree of life.</title>
        <authorList>
            <person name="Parks D.H."/>
            <person name="Chuvochina M."/>
            <person name="Waite D.W."/>
            <person name="Rinke C."/>
            <person name="Skarshewski A."/>
            <person name="Chaumeil P.A."/>
            <person name="Hugenholtz P."/>
        </authorList>
    </citation>
    <scope>NUCLEOTIDE SEQUENCE [LARGE SCALE GENOMIC DNA]</scope>
    <source>
        <strain evidence="1">UBA12021</strain>
    </source>
</reference>
<protein>
    <submittedName>
        <fullName evidence="1">Uncharacterized protein</fullName>
    </submittedName>
</protein>
<sequence length="196" mass="21170">MKQTTILVLFFVFLLVATAVLTYDTFVPYVVESAPQKRYETPAYRAVVEIVGSASNSDGSDFKLSLSTYSTGISQESAVLLTNALGSIGQEEYLQRGFILSRTASRQVVNMHVPLVAALPEAGDAALLKIYNDGCAQLSFQGGLPIDRADRKYTVCNSICSCALTETRSSKLSMNPVGRAFSSMLDNLFGSPISFP</sequence>
<dbReference type="EMBL" id="DQFB01000006">
    <property type="protein sequence ID" value="HCQ40873.1"/>
    <property type="molecule type" value="Genomic_DNA"/>
</dbReference>
<evidence type="ECO:0000313" key="2">
    <source>
        <dbReference type="Proteomes" id="UP000262056"/>
    </source>
</evidence>
<dbReference type="AlphaFoldDB" id="A0A656PND1"/>
<comment type="caution">
    <text evidence="1">The sequence shown here is derived from an EMBL/GenBank/DDBJ whole genome shotgun (WGS) entry which is preliminary data.</text>
</comment>
<gene>
    <name evidence="1" type="ORF">DIU24_04195</name>
</gene>
<name>A0A656PND1_UNCKA</name>